<comment type="cofactor">
    <cofactor evidence="2">
        <name>Mg(2+)</name>
        <dbReference type="ChEBI" id="CHEBI:18420"/>
    </cofactor>
</comment>
<evidence type="ECO:0000256" key="1">
    <source>
        <dbReference type="ARBA" id="ARBA00001936"/>
    </source>
</evidence>
<dbReference type="SUPFAM" id="SSF56219">
    <property type="entry name" value="DNase I-like"/>
    <property type="match status" value="1"/>
</dbReference>
<keyword evidence="6" id="KW-0378">Hydrolase</keyword>
<dbReference type="GO" id="GO:0046872">
    <property type="term" value="F:metal ion binding"/>
    <property type="evidence" value="ECO:0007669"/>
    <property type="project" value="UniProtKB-KW"/>
</dbReference>
<keyword evidence="9" id="KW-0472">Membrane</keyword>
<dbReference type="InterPro" id="IPR005135">
    <property type="entry name" value="Endo/exonuclease/phosphatase"/>
</dbReference>
<comment type="cofactor">
    <cofactor evidence="1">
        <name>Mn(2+)</name>
        <dbReference type="ChEBI" id="CHEBI:29035"/>
    </cofactor>
</comment>
<keyword evidence="9" id="KW-0812">Transmembrane</keyword>
<accession>A0A9E2KHM6</accession>
<reference evidence="11" key="1">
    <citation type="journal article" date="2021" name="PeerJ">
        <title>Extensive microbial diversity within the chicken gut microbiome revealed by metagenomics and culture.</title>
        <authorList>
            <person name="Gilroy R."/>
            <person name="Ravi A."/>
            <person name="Getino M."/>
            <person name="Pursley I."/>
            <person name="Horton D.L."/>
            <person name="Alikhan N.F."/>
            <person name="Baker D."/>
            <person name="Gharbi K."/>
            <person name="Hall N."/>
            <person name="Watson M."/>
            <person name="Adriaenssens E.M."/>
            <person name="Foster-Nyarko E."/>
            <person name="Jarju S."/>
            <person name="Secka A."/>
            <person name="Antonio M."/>
            <person name="Oren A."/>
            <person name="Chaudhuri R.R."/>
            <person name="La Ragione R."/>
            <person name="Hildebrand F."/>
            <person name="Pallen M.J."/>
        </authorList>
    </citation>
    <scope>NUCLEOTIDE SEQUENCE</scope>
    <source>
        <strain evidence="11">B3-3758</strain>
    </source>
</reference>
<keyword evidence="4" id="KW-0479">Metal-binding</keyword>
<gene>
    <name evidence="11" type="ORF">H9791_06740</name>
</gene>
<keyword evidence="9" id="KW-1133">Transmembrane helix</keyword>
<dbReference type="Proteomes" id="UP000824236">
    <property type="component" value="Unassembled WGS sequence"/>
</dbReference>
<dbReference type="InterPro" id="IPR051547">
    <property type="entry name" value="TDP2-like"/>
</dbReference>
<dbReference type="Pfam" id="PF03372">
    <property type="entry name" value="Exo_endo_phos"/>
    <property type="match status" value="1"/>
</dbReference>
<evidence type="ECO:0000256" key="9">
    <source>
        <dbReference type="SAM" id="Phobius"/>
    </source>
</evidence>
<dbReference type="GO" id="GO:0004519">
    <property type="term" value="F:endonuclease activity"/>
    <property type="evidence" value="ECO:0007669"/>
    <property type="project" value="UniProtKB-KW"/>
</dbReference>
<evidence type="ECO:0000256" key="7">
    <source>
        <dbReference type="ARBA" id="ARBA00022842"/>
    </source>
</evidence>
<feature type="transmembrane region" description="Helical" evidence="9">
    <location>
        <begin position="7"/>
        <end position="31"/>
    </location>
</feature>
<dbReference type="CDD" id="cd09084">
    <property type="entry name" value="EEP-2"/>
    <property type="match status" value="1"/>
</dbReference>
<dbReference type="GO" id="GO:0016787">
    <property type="term" value="F:hydrolase activity"/>
    <property type="evidence" value="ECO:0007669"/>
    <property type="project" value="UniProtKB-KW"/>
</dbReference>
<proteinExistence type="predicted"/>
<dbReference type="PANTHER" id="PTHR15822:SF4">
    <property type="entry name" value="TYROSYL-DNA PHOSPHODIESTERASE 2"/>
    <property type="match status" value="1"/>
</dbReference>
<keyword evidence="8" id="KW-0234">DNA repair</keyword>
<evidence type="ECO:0000256" key="4">
    <source>
        <dbReference type="ARBA" id="ARBA00022723"/>
    </source>
</evidence>
<keyword evidence="3" id="KW-0540">Nuclease</keyword>
<feature type="transmembrane region" description="Helical" evidence="9">
    <location>
        <begin position="43"/>
        <end position="64"/>
    </location>
</feature>
<evidence type="ECO:0000313" key="11">
    <source>
        <dbReference type="EMBL" id="MBU3814194.1"/>
    </source>
</evidence>
<dbReference type="Gene3D" id="3.60.10.10">
    <property type="entry name" value="Endonuclease/exonuclease/phosphatase"/>
    <property type="match status" value="1"/>
</dbReference>
<evidence type="ECO:0000259" key="10">
    <source>
        <dbReference type="Pfam" id="PF03372"/>
    </source>
</evidence>
<evidence type="ECO:0000256" key="5">
    <source>
        <dbReference type="ARBA" id="ARBA00022763"/>
    </source>
</evidence>
<evidence type="ECO:0000256" key="6">
    <source>
        <dbReference type="ARBA" id="ARBA00022801"/>
    </source>
</evidence>
<dbReference type="InterPro" id="IPR036691">
    <property type="entry name" value="Endo/exonu/phosph_ase_sf"/>
</dbReference>
<reference evidence="11" key="2">
    <citation type="submission" date="2021-04" db="EMBL/GenBank/DDBJ databases">
        <authorList>
            <person name="Gilroy R."/>
        </authorList>
    </citation>
    <scope>NUCLEOTIDE SEQUENCE</scope>
    <source>
        <strain evidence="11">B3-3758</strain>
    </source>
</reference>
<keyword evidence="11" id="KW-0255">Endonuclease</keyword>
<keyword evidence="7" id="KW-0460">Magnesium</keyword>
<evidence type="ECO:0000313" key="12">
    <source>
        <dbReference type="Proteomes" id="UP000824236"/>
    </source>
</evidence>
<keyword evidence="5" id="KW-0227">DNA damage</keyword>
<dbReference type="AlphaFoldDB" id="A0A9E2KHM6"/>
<evidence type="ECO:0000256" key="8">
    <source>
        <dbReference type="ARBA" id="ARBA00023204"/>
    </source>
</evidence>
<organism evidence="11 12">
    <name type="scientific">Candidatus Bacteroides intestinipullorum</name>
    <dbReference type="NCBI Taxonomy" id="2838471"/>
    <lineage>
        <taxon>Bacteria</taxon>
        <taxon>Pseudomonadati</taxon>
        <taxon>Bacteroidota</taxon>
        <taxon>Bacteroidia</taxon>
        <taxon>Bacteroidales</taxon>
        <taxon>Bacteroidaceae</taxon>
        <taxon>Bacteroides</taxon>
    </lineage>
</organism>
<evidence type="ECO:0000256" key="3">
    <source>
        <dbReference type="ARBA" id="ARBA00022722"/>
    </source>
</evidence>
<dbReference type="GO" id="GO:0006281">
    <property type="term" value="P:DNA repair"/>
    <property type="evidence" value="ECO:0007669"/>
    <property type="project" value="UniProtKB-KW"/>
</dbReference>
<name>A0A9E2KHM6_9BACE</name>
<comment type="caution">
    <text evidence="11">The sequence shown here is derived from an EMBL/GenBank/DDBJ whole genome shotgun (WGS) entry which is preliminary data.</text>
</comment>
<evidence type="ECO:0000256" key="2">
    <source>
        <dbReference type="ARBA" id="ARBA00001946"/>
    </source>
</evidence>
<dbReference type="PANTHER" id="PTHR15822">
    <property type="entry name" value="TRAF AND TNF RECEPTOR-ASSOCIATED PROTEIN"/>
    <property type="match status" value="1"/>
</dbReference>
<sequence length="365" mass="40819">MRHLGRLVIGLLGAVNFLFAALLLGTAYSPYLQPTEHPVLSCLGLAFPIFLLINIGFLLFWLIIQQYKCALLPLVGFLLCIPQIQTYCPVNFGADDPPEEGLKLISYNIMGFGDRPVGKGPENEILVYLKDSGADILCLQEYATKRTSRHPSQRDVDKALSAYPYRRIDTVGKDRVNSIACYSKLPILSAHPLDYASSANGTMVYELAWGNDTLLLINNHLESNKLTQADKEVYEDLLNDPEKEKVKSGARLLLHKLAEASAIRAPQADAIAREIARSPHRYIVACGDFNDSPISYTHRVIAAQMEDAFTQSGCGLGISYHRNKFYFRIDHILNSPGLRACRCKVNRQVKASDHYPVECHIVRER</sequence>
<protein>
    <submittedName>
        <fullName evidence="11">Endonuclease/exonuclease/phosphatase family protein</fullName>
    </submittedName>
</protein>
<dbReference type="EMBL" id="JAHLFO010000093">
    <property type="protein sequence ID" value="MBU3814194.1"/>
    <property type="molecule type" value="Genomic_DNA"/>
</dbReference>
<feature type="domain" description="Endonuclease/exonuclease/phosphatase" evidence="10">
    <location>
        <begin position="106"/>
        <end position="354"/>
    </location>
</feature>